<evidence type="ECO:0000313" key="2">
    <source>
        <dbReference type="Proteomes" id="UP001346869"/>
    </source>
</evidence>
<keyword evidence="2" id="KW-1185">Reference proteome</keyword>
<accession>A0AAN7Y3A2</accession>
<reference evidence="1 2" key="2">
    <citation type="journal article" date="2023" name="Mol. Biol. Evol.">
        <title>Genomics of Secondarily Temperate Adaptation in the Only Non-Antarctic Icefish.</title>
        <authorList>
            <person name="Rivera-Colon A.G."/>
            <person name="Rayamajhi N."/>
            <person name="Minhas B.F."/>
            <person name="Madrigal G."/>
            <person name="Bilyk K.T."/>
            <person name="Yoon V."/>
            <person name="Hune M."/>
            <person name="Gregory S."/>
            <person name="Cheng C.H.C."/>
            <person name="Catchen J.M."/>
        </authorList>
    </citation>
    <scope>NUCLEOTIDE SEQUENCE [LARGE SCALE GENOMIC DNA]</scope>
    <source>
        <strain evidence="1">JMC-PN-2008</strain>
    </source>
</reference>
<gene>
    <name evidence="1" type="ORF">PBY51_012584</name>
</gene>
<dbReference type="Proteomes" id="UP001346869">
    <property type="component" value="Unassembled WGS sequence"/>
</dbReference>
<dbReference type="PANTHER" id="PTHR47501:SF5">
    <property type="entry name" value="HAT C-TERMINAL DIMERISATION DOMAIN-CONTAINING PROTEIN"/>
    <property type="match status" value="1"/>
</dbReference>
<evidence type="ECO:0008006" key="3">
    <source>
        <dbReference type="Google" id="ProtNLM"/>
    </source>
</evidence>
<organism evidence="1 2">
    <name type="scientific">Eleginops maclovinus</name>
    <name type="common">Patagonian blennie</name>
    <name type="synonym">Eleginus maclovinus</name>
    <dbReference type="NCBI Taxonomy" id="56733"/>
    <lineage>
        <taxon>Eukaryota</taxon>
        <taxon>Metazoa</taxon>
        <taxon>Chordata</taxon>
        <taxon>Craniata</taxon>
        <taxon>Vertebrata</taxon>
        <taxon>Euteleostomi</taxon>
        <taxon>Actinopterygii</taxon>
        <taxon>Neopterygii</taxon>
        <taxon>Teleostei</taxon>
        <taxon>Neoteleostei</taxon>
        <taxon>Acanthomorphata</taxon>
        <taxon>Eupercaria</taxon>
        <taxon>Perciformes</taxon>
        <taxon>Notothenioidei</taxon>
        <taxon>Eleginopidae</taxon>
        <taxon>Eleginops</taxon>
    </lineage>
</organism>
<proteinExistence type="predicted"/>
<dbReference type="AlphaFoldDB" id="A0AAN7Y3A2"/>
<evidence type="ECO:0000313" key="1">
    <source>
        <dbReference type="EMBL" id="KAK5871839.1"/>
    </source>
</evidence>
<dbReference type="EMBL" id="JAUZQC010000004">
    <property type="protein sequence ID" value="KAK5871839.1"/>
    <property type="molecule type" value="Genomic_DNA"/>
</dbReference>
<dbReference type="SUPFAM" id="SSF53098">
    <property type="entry name" value="Ribonuclease H-like"/>
    <property type="match status" value="1"/>
</dbReference>
<dbReference type="InterPro" id="IPR012337">
    <property type="entry name" value="RNaseH-like_sf"/>
</dbReference>
<reference evidence="1 2" key="1">
    <citation type="journal article" date="2023" name="Genes (Basel)">
        <title>Chromosome-Level Genome Assembly and Circadian Gene Repertoire of the Patagonia Blennie Eleginops maclovinus-The Closest Ancestral Proxy of Antarctic Cryonotothenioids.</title>
        <authorList>
            <person name="Cheng C.C."/>
            <person name="Rivera-Colon A.G."/>
            <person name="Minhas B.F."/>
            <person name="Wilson L."/>
            <person name="Rayamajhi N."/>
            <person name="Vargas-Chacoff L."/>
            <person name="Catchen J.M."/>
        </authorList>
    </citation>
    <scope>NUCLEOTIDE SEQUENCE [LARGE SCALE GENOMIC DNA]</scope>
    <source>
        <strain evidence="1">JMC-PN-2008</strain>
    </source>
</reference>
<dbReference type="PANTHER" id="PTHR47501">
    <property type="entry name" value="TRANSPOSASE-RELATED"/>
    <property type="match status" value="1"/>
</dbReference>
<comment type="caution">
    <text evidence="1">The sequence shown here is derived from an EMBL/GenBank/DDBJ whole genome shotgun (WGS) entry which is preliminary data.</text>
</comment>
<sequence>MFLSMQRLSHIATLTPQASDLIAPGEDPAPEYDRLLLHSVCDEFGLRRFSPQEIDFIHNFVNVMHPLAAALNILQGEKNTFLGYLVPTIVQLKNDLRGLLDESSKPTATEGLAACRLLIQTMIQAICKRLDGRLEEKESILAAVLLPMVKLDWVSDDIQRLQYRVMLKQEVQSISVVESEQAQTSATEKKSSPSSFFKFTRSPATVTKSEVDMYLDAPTADNFHEYTVLPKLKKLFVKYNTAIPSSAPVERLFSTGGQIFRPRTNRLGDANFEKQLVLNANKKLFGLT</sequence>
<name>A0AAN7Y3A2_ELEMC</name>
<protein>
    <recommendedName>
        <fullName evidence="3">HAT C-terminal dimerisation domain-containing protein</fullName>
    </recommendedName>
</protein>